<keyword evidence="2" id="KW-1185">Reference proteome</keyword>
<name>A0A9N9JEU4_9GLOM</name>
<reference evidence="1" key="1">
    <citation type="submission" date="2021-06" db="EMBL/GenBank/DDBJ databases">
        <authorList>
            <person name="Kallberg Y."/>
            <person name="Tangrot J."/>
            <person name="Rosling A."/>
        </authorList>
    </citation>
    <scope>NUCLEOTIDE SEQUENCE</scope>
    <source>
        <strain evidence="1">FL966</strain>
    </source>
</reference>
<accession>A0A9N9JEU4</accession>
<feature type="non-terminal residue" evidence="1">
    <location>
        <position position="578"/>
    </location>
</feature>
<dbReference type="AlphaFoldDB" id="A0A9N9JEU4"/>
<evidence type="ECO:0000313" key="1">
    <source>
        <dbReference type="EMBL" id="CAG8772911.1"/>
    </source>
</evidence>
<proteinExistence type="predicted"/>
<feature type="non-terminal residue" evidence="1">
    <location>
        <position position="1"/>
    </location>
</feature>
<organism evidence="1 2">
    <name type="scientific">Cetraspora pellucida</name>
    <dbReference type="NCBI Taxonomy" id="1433469"/>
    <lineage>
        <taxon>Eukaryota</taxon>
        <taxon>Fungi</taxon>
        <taxon>Fungi incertae sedis</taxon>
        <taxon>Mucoromycota</taxon>
        <taxon>Glomeromycotina</taxon>
        <taxon>Glomeromycetes</taxon>
        <taxon>Diversisporales</taxon>
        <taxon>Gigasporaceae</taxon>
        <taxon>Cetraspora</taxon>
    </lineage>
</organism>
<gene>
    <name evidence="1" type="ORF">CPELLU_LOCUS15971</name>
</gene>
<protein>
    <submittedName>
        <fullName evidence="1">10077_t:CDS:1</fullName>
    </submittedName>
</protein>
<dbReference type="EMBL" id="CAJVQA010022247">
    <property type="protein sequence ID" value="CAG8772911.1"/>
    <property type="molecule type" value="Genomic_DNA"/>
</dbReference>
<dbReference type="Proteomes" id="UP000789759">
    <property type="component" value="Unassembled WGS sequence"/>
</dbReference>
<evidence type="ECO:0000313" key="2">
    <source>
        <dbReference type="Proteomes" id="UP000789759"/>
    </source>
</evidence>
<dbReference type="OrthoDB" id="2371117at2759"/>
<comment type="caution">
    <text evidence="1">The sequence shown here is derived from an EMBL/GenBank/DDBJ whole genome shotgun (WGS) entry which is preliminary data.</text>
</comment>
<dbReference type="PANTHER" id="PTHR47718">
    <property type="entry name" value="OS01G0519700 PROTEIN"/>
    <property type="match status" value="1"/>
</dbReference>
<sequence>NILSASYLNEIEANVYDLTYESSLLNKDNYNLIYESLASDNMDNYDLIYKSLPDKDTYSLTNKSSLNKSTYDLTNESLDIENETIRGLEGITENNSTSTSSHQLGYLSQVHVELYNGKTFKTWEECQETLEHYAKQNNFTAPSKKQRNKGSKRINCPFLINASKSKGSDNETIIKLTSICLEHNHPLLIVEIKGLIENYMLCDLDVLFKIRLLCGLFPEATIVDYDLLEQTIDATEVYSGAFIINADPGLESIVPEIYRNTYFVHCIWHIGCNIEKQLSKALKAFEKYWKQLMIDFSESTEYMLRQLDLHKTIWAKAFISKVFTAEITSIQRSESINKEQFTGQFSVWHEKTLLYEAPNIYRRLKITFKDLYNLALDTVENGPIKLEYDFCQIQLNELLEGIDHSLVAEVWEVQSIEYKSSVRQHVVLLKNGFYLCTCILLFGNRVYKDEIMNTLVIDEQFIRGKSQEYSNLTSNSLNISLFSTQLTKGTLLGLAYKCVELVDYNDSNDSDSLMKIYNEVSEYEQVTEDDQNLEQELVIEEDQFIERNQILENTQVYKTTYLDVQNLLRHIGKGQTTK</sequence>